<keyword evidence="6" id="KW-0119">Carbohydrate metabolism</keyword>
<accession>A0A0H2MHQ4</accession>
<keyword evidence="2" id="KW-0808">Transferase</keyword>
<dbReference type="InterPro" id="IPR010737">
    <property type="entry name" value="4-carb_acid_sugar_kinase_N"/>
</dbReference>
<dbReference type="InterPro" id="IPR037051">
    <property type="entry name" value="4-carb_acid_sugar_kinase_N_sf"/>
</dbReference>
<name>A0A0H2MHQ4_VARPD</name>
<reference evidence="9 10" key="1">
    <citation type="submission" date="2015-03" db="EMBL/GenBank/DDBJ databases">
        <title>Genome sequence of Variovorax paradoxus TBEA6.</title>
        <authorList>
            <person name="Poehlein A."/>
            <person name="Schuldes J."/>
            <person name="Wuebbeler J.H."/>
            <person name="Hiessl S."/>
            <person name="Steinbuechel A."/>
            <person name="Daniel R."/>
        </authorList>
    </citation>
    <scope>NUCLEOTIDE SEQUENCE [LARGE SCALE GENOMIC DNA]</scope>
    <source>
        <strain evidence="9 10">TBEA6</strain>
    </source>
</reference>
<dbReference type="Gene3D" id="3.40.50.10840">
    <property type="entry name" value="Putative sugar-binding, N-terminal domain"/>
    <property type="match status" value="1"/>
</dbReference>
<keyword evidence="3" id="KW-0547">Nucleotide-binding</keyword>
<evidence type="ECO:0000259" key="8">
    <source>
        <dbReference type="Pfam" id="PF17042"/>
    </source>
</evidence>
<comment type="similarity">
    <text evidence="1">Belongs to the four-carbon acid sugar kinase family.</text>
</comment>
<comment type="caution">
    <text evidence="9">The sequence shown here is derived from an EMBL/GenBank/DDBJ whole genome shotgun (WGS) entry which is preliminary data.</text>
</comment>
<dbReference type="InterPro" id="IPR042213">
    <property type="entry name" value="NBD_C_sf"/>
</dbReference>
<dbReference type="EMBL" id="JZWI01000011">
    <property type="protein sequence ID" value="KLN56370.1"/>
    <property type="molecule type" value="Genomic_DNA"/>
</dbReference>
<evidence type="ECO:0000256" key="4">
    <source>
        <dbReference type="ARBA" id="ARBA00022777"/>
    </source>
</evidence>
<dbReference type="SUPFAM" id="SSF142764">
    <property type="entry name" value="YgbK-like"/>
    <property type="match status" value="1"/>
</dbReference>
<gene>
    <name evidence="9" type="ORF">VPARA_23120</name>
</gene>
<organism evidence="9 10">
    <name type="scientific">Variovorax paradoxus</name>
    <dbReference type="NCBI Taxonomy" id="34073"/>
    <lineage>
        <taxon>Bacteria</taxon>
        <taxon>Pseudomonadati</taxon>
        <taxon>Pseudomonadota</taxon>
        <taxon>Betaproteobacteria</taxon>
        <taxon>Burkholderiales</taxon>
        <taxon>Comamonadaceae</taxon>
        <taxon>Variovorax</taxon>
    </lineage>
</organism>
<keyword evidence="4" id="KW-0418">Kinase</keyword>
<keyword evidence="5" id="KW-0067">ATP-binding</keyword>
<dbReference type="Proteomes" id="UP000035170">
    <property type="component" value="Unassembled WGS sequence"/>
</dbReference>
<evidence type="ECO:0000313" key="10">
    <source>
        <dbReference type="Proteomes" id="UP000035170"/>
    </source>
</evidence>
<evidence type="ECO:0008006" key="11">
    <source>
        <dbReference type="Google" id="ProtNLM"/>
    </source>
</evidence>
<evidence type="ECO:0000313" key="9">
    <source>
        <dbReference type="EMBL" id="KLN56370.1"/>
    </source>
</evidence>
<dbReference type="GO" id="GO:0005524">
    <property type="term" value="F:ATP binding"/>
    <property type="evidence" value="ECO:0007669"/>
    <property type="project" value="UniProtKB-KW"/>
</dbReference>
<dbReference type="Gene3D" id="3.40.980.20">
    <property type="entry name" value="Four-carbon acid sugar kinase, nucleotide binding domain"/>
    <property type="match status" value="1"/>
</dbReference>
<dbReference type="RefSeq" id="WP_047784620.1">
    <property type="nucleotide sequence ID" value="NZ_JZWI01000011.1"/>
</dbReference>
<evidence type="ECO:0000256" key="5">
    <source>
        <dbReference type="ARBA" id="ARBA00022840"/>
    </source>
</evidence>
<proteinExistence type="inferred from homology"/>
<evidence type="ECO:0000256" key="2">
    <source>
        <dbReference type="ARBA" id="ARBA00022679"/>
    </source>
</evidence>
<evidence type="ECO:0000256" key="1">
    <source>
        <dbReference type="ARBA" id="ARBA00005715"/>
    </source>
</evidence>
<dbReference type="AlphaFoldDB" id="A0A0H2MHQ4"/>
<dbReference type="GO" id="GO:0016301">
    <property type="term" value="F:kinase activity"/>
    <property type="evidence" value="ECO:0007669"/>
    <property type="project" value="UniProtKB-KW"/>
</dbReference>
<evidence type="ECO:0000259" key="7">
    <source>
        <dbReference type="Pfam" id="PF07005"/>
    </source>
</evidence>
<dbReference type="PATRIC" id="fig|34073.19.peg.2371"/>
<dbReference type="Pfam" id="PF17042">
    <property type="entry name" value="NBD_C"/>
    <property type="match status" value="1"/>
</dbReference>
<keyword evidence="10" id="KW-1185">Reference proteome</keyword>
<feature type="domain" description="Four-carbon acid sugar kinase N-terminal" evidence="7">
    <location>
        <begin position="4"/>
        <end position="246"/>
    </location>
</feature>
<dbReference type="Pfam" id="PF07005">
    <property type="entry name" value="SBD_N"/>
    <property type="match status" value="1"/>
</dbReference>
<evidence type="ECO:0000256" key="6">
    <source>
        <dbReference type="ARBA" id="ARBA00023277"/>
    </source>
</evidence>
<feature type="domain" description="Four-carbon acid sugar kinase nucleotide binding" evidence="8">
    <location>
        <begin position="273"/>
        <end position="450"/>
    </location>
</feature>
<evidence type="ECO:0000256" key="3">
    <source>
        <dbReference type="ARBA" id="ARBA00022741"/>
    </source>
</evidence>
<dbReference type="InterPro" id="IPR031475">
    <property type="entry name" value="NBD_C"/>
</dbReference>
<sequence>MLKLAFYGDDFTGSTDALEVLAFAGLRTALFLEPPSAQTLAQAGPLDAFGIAGDSRAMTPGEMDDALPPVFDALAASGAPIVHYKVCSTFDSSPEIGSIGRAMQIARRSFGHRAIPVVGGTPSLRRYCAFGHLFARSATDDQVHRIDRHPIMRAHPVTPMHESDLRLHLAAQASLNIASLPFTRLENGPESSAAHLQTLVSGGAEAVLFDSLTAAHLTEVGRLLTLQAATSTPLFVVGPSSVEYALSRQWRASGGIGAPSPVFERFRRVERVLAVSASASPLSAQQIDLAVKAGFAEFAVQAAALLDEPRWELALRQLVSEALRQLRLGKSVILHTARGPRDDRIKSAVAAMHAQGLQWEQARHEAGRRLGRRLGLATRQILREEPLERLLLSGGDTSSQIVKTLAPDALLVVARLTPGAPLCRVVSDQPWLDGLEVALKGGQMGDANFFDTARAGRT</sequence>
<protein>
    <recommendedName>
        <fullName evidence="11">Four-carbon acid sugar kinase family protein</fullName>
    </recommendedName>
</protein>